<evidence type="ECO:0000256" key="1">
    <source>
        <dbReference type="ARBA" id="ARBA00001709"/>
    </source>
</evidence>
<comment type="catalytic activity">
    <reaction evidence="1">
        <text>3-hydroxy-2-methylpropanoyl-CoA + H2O = 3-hydroxy-2-methylpropanoate + CoA + H(+)</text>
        <dbReference type="Rhea" id="RHEA:20888"/>
        <dbReference type="ChEBI" id="CHEBI:11805"/>
        <dbReference type="ChEBI" id="CHEBI:15377"/>
        <dbReference type="ChEBI" id="CHEBI:15378"/>
        <dbReference type="ChEBI" id="CHEBI:57287"/>
        <dbReference type="ChEBI" id="CHEBI:57340"/>
        <dbReference type="EC" id="3.1.2.4"/>
    </reaction>
</comment>
<dbReference type="GO" id="GO:0016853">
    <property type="term" value="F:isomerase activity"/>
    <property type="evidence" value="ECO:0007669"/>
    <property type="project" value="UniProtKB-KW"/>
</dbReference>
<reference evidence="5 6" key="1">
    <citation type="submission" date="2020-08" db="EMBL/GenBank/DDBJ databases">
        <title>Paraeoetvoesia sp. YC-7-48 draft genome sequence.</title>
        <authorList>
            <person name="Yao L."/>
        </authorList>
    </citation>
    <scope>NUCLEOTIDE SEQUENCE [LARGE SCALE GENOMIC DNA]</scope>
    <source>
        <strain evidence="6">YC-7-48</strain>
    </source>
</reference>
<evidence type="ECO:0000256" key="2">
    <source>
        <dbReference type="ARBA" id="ARBA00011915"/>
    </source>
</evidence>
<evidence type="ECO:0000313" key="6">
    <source>
        <dbReference type="Proteomes" id="UP000545386"/>
    </source>
</evidence>
<evidence type="ECO:0000313" key="5">
    <source>
        <dbReference type="EMBL" id="MBC2769478.1"/>
    </source>
</evidence>
<evidence type="ECO:0000256" key="3">
    <source>
        <dbReference type="ARBA" id="ARBA00022801"/>
    </source>
</evidence>
<dbReference type="Pfam" id="PF16113">
    <property type="entry name" value="ECH_2"/>
    <property type="match status" value="1"/>
</dbReference>
<dbReference type="GO" id="GO:0005829">
    <property type="term" value="C:cytosol"/>
    <property type="evidence" value="ECO:0007669"/>
    <property type="project" value="TreeGrafter"/>
</dbReference>
<protein>
    <recommendedName>
        <fullName evidence="2">3-hydroxyisobutyryl-CoA hydrolase</fullName>
        <ecNumber evidence="2">3.1.2.4</ecNumber>
    </recommendedName>
</protein>
<dbReference type="NCBIfam" id="NF004127">
    <property type="entry name" value="PRK05617.1"/>
    <property type="match status" value="1"/>
</dbReference>
<dbReference type="PANTHER" id="PTHR43176:SF3">
    <property type="entry name" value="3-HYDROXYISOBUTYRYL-COA HYDROLASE, MITOCHONDRIAL"/>
    <property type="match status" value="1"/>
</dbReference>
<dbReference type="EMBL" id="JACJUU010000003">
    <property type="protein sequence ID" value="MBC2769478.1"/>
    <property type="molecule type" value="Genomic_DNA"/>
</dbReference>
<dbReference type="InterPro" id="IPR029045">
    <property type="entry name" value="ClpP/crotonase-like_dom_sf"/>
</dbReference>
<name>A0A842HPE0_9BURK</name>
<keyword evidence="5" id="KW-0413">Isomerase</keyword>
<dbReference type="InterPro" id="IPR032259">
    <property type="entry name" value="HIBYL-CoA-H"/>
</dbReference>
<dbReference type="PANTHER" id="PTHR43176">
    <property type="entry name" value="3-HYDROXYISOBUTYRYL-COA HYDROLASE-RELATED"/>
    <property type="match status" value="1"/>
</dbReference>
<dbReference type="EC" id="3.1.2.4" evidence="2"/>
<evidence type="ECO:0000259" key="4">
    <source>
        <dbReference type="Pfam" id="PF16113"/>
    </source>
</evidence>
<sequence>MKASRPQAGSGEPAPVLFSTLPAAGGCQLGLVTLNQPHALNGLSLDMARAMSAQLAAWESDPTIAMVIMRGAGEKAFCAGGDLQAIYPSLPQTPYASGWHNEYLRTFFQVEYTLDHHIHCYTKPVLCWANGIVMGGGAGLMMGASHRVATETTRFAMPEIVIGLFPDVAGSWLFNRMPQGIGRFLALTGSIINVSDTHYLGIVNHHLASSAWPVLLQRLQAVRWHQDRASNDALLDACLDSLKTPALPSGPVQQYAHAMADWTNASDWRVVYRHIAALEDADDPWLVQAAQRLRHGCPAAIALAFHTLTRAKTMSLAQVFQMEYTVALNATARSDFREGIRALLIDKTGNPHWSPSNINQVDDDQIAALFEPAWPPSQPHPLATMA</sequence>
<organism evidence="5 6">
    <name type="scientific">Pusillimonas minor</name>
    <dbReference type="NCBI Taxonomy" id="2697024"/>
    <lineage>
        <taxon>Bacteria</taxon>
        <taxon>Pseudomonadati</taxon>
        <taxon>Pseudomonadota</taxon>
        <taxon>Betaproteobacteria</taxon>
        <taxon>Burkholderiales</taxon>
        <taxon>Alcaligenaceae</taxon>
        <taxon>Pusillimonas</taxon>
    </lineage>
</organism>
<feature type="domain" description="Enoyl-CoA hydratase/isomerase" evidence="4">
    <location>
        <begin position="30"/>
        <end position="370"/>
    </location>
</feature>
<keyword evidence="3" id="KW-0378">Hydrolase</keyword>
<dbReference type="CDD" id="cd06558">
    <property type="entry name" value="crotonase-like"/>
    <property type="match status" value="1"/>
</dbReference>
<dbReference type="Proteomes" id="UP000545386">
    <property type="component" value="Unassembled WGS sequence"/>
</dbReference>
<dbReference type="InterPro" id="IPR045004">
    <property type="entry name" value="ECH_dom"/>
</dbReference>
<dbReference type="AlphaFoldDB" id="A0A842HPE0"/>
<dbReference type="SUPFAM" id="SSF52096">
    <property type="entry name" value="ClpP/crotonase"/>
    <property type="match status" value="1"/>
</dbReference>
<dbReference type="RefSeq" id="WP_185779204.1">
    <property type="nucleotide sequence ID" value="NZ_JACJUU010000003.1"/>
</dbReference>
<dbReference type="GO" id="GO:0003860">
    <property type="term" value="F:3-hydroxyisobutyryl-CoA hydrolase activity"/>
    <property type="evidence" value="ECO:0007669"/>
    <property type="project" value="UniProtKB-EC"/>
</dbReference>
<accession>A0A842HPE0</accession>
<keyword evidence="6" id="KW-1185">Reference proteome</keyword>
<dbReference type="GO" id="GO:0006574">
    <property type="term" value="P:L-valine catabolic process"/>
    <property type="evidence" value="ECO:0007669"/>
    <property type="project" value="TreeGrafter"/>
</dbReference>
<dbReference type="Gene3D" id="3.90.226.10">
    <property type="entry name" value="2-enoyl-CoA Hydratase, Chain A, domain 1"/>
    <property type="match status" value="1"/>
</dbReference>
<proteinExistence type="predicted"/>
<gene>
    <name evidence="5" type="ORF">GTU67_06045</name>
</gene>
<comment type="caution">
    <text evidence="5">The sequence shown here is derived from an EMBL/GenBank/DDBJ whole genome shotgun (WGS) entry which is preliminary data.</text>
</comment>
<dbReference type="PROSITE" id="PS51257">
    <property type="entry name" value="PROKAR_LIPOPROTEIN"/>
    <property type="match status" value="1"/>
</dbReference>